<feature type="region of interest" description="Disordered" evidence="1">
    <location>
        <begin position="618"/>
        <end position="637"/>
    </location>
</feature>
<feature type="transmembrane region" description="Helical" evidence="2">
    <location>
        <begin position="565"/>
        <end position="586"/>
    </location>
</feature>
<dbReference type="Proteomes" id="UP000756921">
    <property type="component" value="Unassembled WGS sequence"/>
</dbReference>
<dbReference type="AlphaFoldDB" id="A0A9P6GIG0"/>
<feature type="region of interest" description="Disordered" evidence="1">
    <location>
        <begin position="213"/>
        <end position="243"/>
    </location>
</feature>
<proteinExistence type="predicted"/>
<name>A0A9P6GIG0_9PLEO</name>
<dbReference type="OrthoDB" id="3797535at2759"/>
<accession>A0A9P6GIG0</accession>
<organism evidence="3 4">
    <name type="scientific">Paraphaeosphaeria minitans</name>
    <dbReference type="NCBI Taxonomy" id="565426"/>
    <lineage>
        <taxon>Eukaryota</taxon>
        <taxon>Fungi</taxon>
        <taxon>Dikarya</taxon>
        <taxon>Ascomycota</taxon>
        <taxon>Pezizomycotina</taxon>
        <taxon>Dothideomycetes</taxon>
        <taxon>Pleosporomycetidae</taxon>
        <taxon>Pleosporales</taxon>
        <taxon>Massarineae</taxon>
        <taxon>Didymosphaeriaceae</taxon>
        <taxon>Paraphaeosphaeria</taxon>
    </lineage>
</organism>
<feature type="region of interest" description="Disordered" evidence="1">
    <location>
        <begin position="413"/>
        <end position="444"/>
    </location>
</feature>
<feature type="region of interest" description="Disordered" evidence="1">
    <location>
        <begin position="652"/>
        <end position="688"/>
    </location>
</feature>
<keyword evidence="2" id="KW-0472">Membrane</keyword>
<feature type="region of interest" description="Disordered" evidence="1">
    <location>
        <begin position="171"/>
        <end position="194"/>
    </location>
</feature>
<evidence type="ECO:0000256" key="2">
    <source>
        <dbReference type="SAM" id="Phobius"/>
    </source>
</evidence>
<dbReference type="EMBL" id="WJXW01000005">
    <property type="protein sequence ID" value="KAF9735978.1"/>
    <property type="molecule type" value="Genomic_DNA"/>
</dbReference>
<evidence type="ECO:0000313" key="3">
    <source>
        <dbReference type="EMBL" id="KAF9735978.1"/>
    </source>
</evidence>
<feature type="compositionally biased region" description="Basic and acidic residues" evidence="1">
    <location>
        <begin position="667"/>
        <end position="688"/>
    </location>
</feature>
<sequence>MEAAVYFSIAYTAAVPSTLIASFTNGGDESLGSRSRRDIRDLVTISGPVVIVGDHETILPSGWVTVIDTPPHHNSQGLLTGNPFLHISIPAISTPAELAQTSVIPLITSGPVTNAAPQLGVEPALSDLTGPCTINTAPLDQQQSSYEDCQRTIEPGGICCIPGILEPSDLPSKTTASAPVSAPASPTSTSTFSWSMKSSTSFTIPTKPFSLSTLPLTSSTPPSSAPASKPSSPAPRPTEVVPPKTKTPILPILIPCSLVAVGIVALGIWCTVWRSRKPYHPPPPSVAMAPRVINGQKVFEAGNFAGAEAFERGIEEMGRKEKATDKGRGKWKPGGYRKYRESGTGSGLFASPLHREAQHSVSSMAIISGLAVITAPGPTISTPPPCWWMATPSIEKNCLFTGYTTVTPTPVVFPPPSTKPASTTQSSSDYGPVSTTKPPLSSSTNLAGPVTVEWPSAGCDGFTVNKTCVPWHYWLEMYNEAFPPTGSPKPQPSIVFHTPDLDIHGPSDGCNGFAINSLCLRVADVLAMLGDRLTRTSSPLATATATDPAPAPAPATVPHKFSPKLGFIAIPLVFIIVAVIGGYFFWRRRALKKTSAPACPPPLIDPNPIANVARLYGPPSPDVERGPRPSTYEQRPQGGRYLRNGVKIFDARHANRERQKEMRRRSKEMEKGPSGPEKKEWWDKDLLF</sequence>
<feature type="region of interest" description="Disordered" evidence="1">
    <location>
        <begin position="318"/>
        <end position="337"/>
    </location>
</feature>
<evidence type="ECO:0000313" key="4">
    <source>
        <dbReference type="Proteomes" id="UP000756921"/>
    </source>
</evidence>
<reference evidence="3" key="1">
    <citation type="journal article" date="2020" name="Mol. Plant Microbe Interact.">
        <title>Genome Sequence of the Biocontrol Agent Coniothyrium minitans strain Conio (IMI 134523).</title>
        <authorList>
            <person name="Patel D."/>
            <person name="Shittu T.A."/>
            <person name="Baroncelli R."/>
            <person name="Muthumeenakshi S."/>
            <person name="Osborne T.H."/>
            <person name="Janganan T.K."/>
            <person name="Sreenivasaprasad S."/>
        </authorList>
    </citation>
    <scope>NUCLEOTIDE SEQUENCE</scope>
    <source>
        <strain evidence="3">Conio</strain>
    </source>
</reference>
<evidence type="ECO:0000256" key="1">
    <source>
        <dbReference type="SAM" id="MobiDB-lite"/>
    </source>
</evidence>
<protein>
    <submittedName>
        <fullName evidence="3">Uncharacterized protein</fullName>
    </submittedName>
</protein>
<feature type="compositionally biased region" description="Polar residues" evidence="1">
    <location>
        <begin position="421"/>
        <end position="444"/>
    </location>
</feature>
<feature type="compositionally biased region" description="Basic and acidic residues" evidence="1">
    <location>
        <begin position="318"/>
        <end position="328"/>
    </location>
</feature>
<gene>
    <name evidence="3" type="ORF">PMIN01_05893</name>
</gene>
<keyword evidence="2" id="KW-0812">Transmembrane</keyword>
<keyword evidence="2" id="KW-1133">Transmembrane helix</keyword>
<keyword evidence="4" id="KW-1185">Reference proteome</keyword>
<comment type="caution">
    <text evidence="3">The sequence shown here is derived from an EMBL/GenBank/DDBJ whole genome shotgun (WGS) entry which is preliminary data.</text>
</comment>